<keyword evidence="2" id="KW-1185">Reference proteome</keyword>
<comment type="caution">
    <text evidence="1">The sequence shown here is derived from an EMBL/GenBank/DDBJ whole genome shotgun (WGS) entry which is preliminary data.</text>
</comment>
<sequence>MFDEKTIAEQFKNQIMTATDENQIAMLIQQAFTFLKMNEAITTEMIGDIVQKVSAALNDIDVAGNEQAERNLAKAKETIESLINS</sequence>
<evidence type="ECO:0000313" key="1">
    <source>
        <dbReference type="EMBL" id="GAA4845805.1"/>
    </source>
</evidence>
<dbReference type="RefSeq" id="WP_345373832.1">
    <property type="nucleotide sequence ID" value="NZ_BAABJX010000052.1"/>
</dbReference>
<name>A0ABP9DH83_9BACT</name>
<reference evidence="2" key="1">
    <citation type="journal article" date="2019" name="Int. J. Syst. Evol. Microbiol.">
        <title>The Global Catalogue of Microorganisms (GCM) 10K type strain sequencing project: providing services to taxonomists for standard genome sequencing and annotation.</title>
        <authorList>
            <consortium name="The Broad Institute Genomics Platform"/>
            <consortium name="The Broad Institute Genome Sequencing Center for Infectious Disease"/>
            <person name="Wu L."/>
            <person name="Ma J."/>
        </authorList>
    </citation>
    <scope>NUCLEOTIDE SEQUENCE [LARGE SCALE GENOMIC DNA]</scope>
    <source>
        <strain evidence="2">JCM 18326</strain>
    </source>
</reference>
<organism evidence="1 2">
    <name type="scientific">Algivirga pacifica</name>
    <dbReference type="NCBI Taxonomy" id="1162670"/>
    <lineage>
        <taxon>Bacteria</taxon>
        <taxon>Pseudomonadati</taxon>
        <taxon>Bacteroidota</taxon>
        <taxon>Cytophagia</taxon>
        <taxon>Cytophagales</taxon>
        <taxon>Flammeovirgaceae</taxon>
        <taxon>Algivirga</taxon>
    </lineage>
</organism>
<accession>A0ABP9DH83</accession>
<protein>
    <submittedName>
        <fullName evidence="1">Uncharacterized protein</fullName>
    </submittedName>
</protein>
<evidence type="ECO:0000313" key="2">
    <source>
        <dbReference type="Proteomes" id="UP001500298"/>
    </source>
</evidence>
<proteinExistence type="predicted"/>
<dbReference type="EMBL" id="BAABJX010000052">
    <property type="protein sequence ID" value="GAA4845805.1"/>
    <property type="molecule type" value="Genomic_DNA"/>
</dbReference>
<dbReference type="Proteomes" id="UP001500298">
    <property type="component" value="Unassembled WGS sequence"/>
</dbReference>
<gene>
    <name evidence="1" type="ORF">GCM10023331_33230</name>
</gene>